<name>A0A9N9GEL5_FUNMO</name>
<protein>
    <submittedName>
        <fullName evidence="2">12869_t:CDS:1</fullName>
    </submittedName>
</protein>
<feature type="region of interest" description="Disordered" evidence="1">
    <location>
        <begin position="85"/>
        <end position="106"/>
    </location>
</feature>
<organism evidence="2 3">
    <name type="scientific">Funneliformis mosseae</name>
    <name type="common">Endomycorrhizal fungus</name>
    <name type="synonym">Glomus mosseae</name>
    <dbReference type="NCBI Taxonomy" id="27381"/>
    <lineage>
        <taxon>Eukaryota</taxon>
        <taxon>Fungi</taxon>
        <taxon>Fungi incertae sedis</taxon>
        <taxon>Mucoromycota</taxon>
        <taxon>Glomeromycotina</taxon>
        <taxon>Glomeromycetes</taxon>
        <taxon>Glomerales</taxon>
        <taxon>Glomeraceae</taxon>
        <taxon>Funneliformis</taxon>
    </lineage>
</organism>
<evidence type="ECO:0000313" key="2">
    <source>
        <dbReference type="EMBL" id="CAG8596961.1"/>
    </source>
</evidence>
<accession>A0A9N9GEL5</accession>
<feature type="non-terminal residue" evidence="2">
    <location>
        <position position="119"/>
    </location>
</feature>
<dbReference type="Proteomes" id="UP000789375">
    <property type="component" value="Unassembled WGS sequence"/>
</dbReference>
<sequence length="119" mass="13530">IREKGKAKLIVNNDVDFKDNYISLRKRKGKAKVIVIDDVNFKNNRAFSSENLNNASSGEKLNNVSSIANAKSEIDEHSAHETFKMNNQQANNVKPNKRKPKILDESNDDTLNNYLKILE</sequence>
<keyword evidence="3" id="KW-1185">Reference proteome</keyword>
<feature type="compositionally biased region" description="Polar residues" evidence="1">
    <location>
        <begin position="85"/>
        <end position="94"/>
    </location>
</feature>
<dbReference type="EMBL" id="CAJVPP010002349">
    <property type="protein sequence ID" value="CAG8596961.1"/>
    <property type="molecule type" value="Genomic_DNA"/>
</dbReference>
<evidence type="ECO:0000313" key="3">
    <source>
        <dbReference type="Proteomes" id="UP000789375"/>
    </source>
</evidence>
<gene>
    <name evidence="2" type="ORF">FMOSSE_LOCUS8742</name>
</gene>
<proteinExistence type="predicted"/>
<comment type="caution">
    <text evidence="2">The sequence shown here is derived from an EMBL/GenBank/DDBJ whole genome shotgun (WGS) entry which is preliminary data.</text>
</comment>
<evidence type="ECO:0000256" key="1">
    <source>
        <dbReference type="SAM" id="MobiDB-lite"/>
    </source>
</evidence>
<reference evidence="2" key="1">
    <citation type="submission" date="2021-06" db="EMBL/GenBank/DDBJ databases">
        <authorList>
            <person name="Kallberg Y."/>
            <person name="Tangrot J."/>
            <person name="Rosling A."/>
        </authorList>
    </citation>
    <scope>NUCLEOTIDE SEQUENCE</scope>
    <source>
        <strain evidence="2">87-6 pot B 2015</strain>
    </source>
</reference>
<dbReference type="AlphaFoldDB" id="A0A9N9GEL5"/>